<dbReference type="Gene3D" id="3.30.1330.60">
    <property type="entry name" value="OmpA-like domain"/>
    <property type="match status" value="1"/>
</dbReference>
<dbReference type="PROSITE" id="PS51123">
    <property type="entry name" value="OMPA_2"/>
    <property type="match status" value="1"/>
</dbReference>
<dbReference type="Pfam" id="PF09850">
    <property type="entry name" value="DotU"/>
    <property type="match status" value="1"/>
</dbReference>
<feature type="region of interest" description="Disordered" evidence="2">
    <location>
        <begin position="465"/>
        <end position="502"/>
    </location>
</feature>
<keyword evidence="3" id="KW-1133">Transmembrane helix</keyword>
<protein>
    <submittedName>
        <fullName evidence="5">OmpA-like domain-containing protein</fullName>
    </submittedName>
</protein>
<dbReference type="NCBIfam" id="NF038228">
    <property type="entry name" value="IcmH_DotU_IVB"/>
    <property type="match status" value="1"/>
</dbReference>
<evidence type="ECO:0000313" key="5">
    <source>
        <dbReference type="EMBL" id="CAH2395350.1"/>
    </source>
</evidence>
<feature type="transmembrane region" description="Helical" evidence="3">
    <location>
        <begin position="286"/>
        <end position="310"/>
    </location>
</feature>
<dbReference type="Proteomes" id="UP001152604">
    <property type="component" value="Unassembled WGS sequence"/>
</dbReference>
<dbReference type="NCBIfam" id="TIGR03350">
    <property type="entry name" value="type_VI_ompA"/>
    <property type="match status" value="1"/>
</dbReference>
<evidence type="ECO:0000256" key="1">
    <source>
        <dbReference type="PROSITE-ProRule" id="PRU00473"/>
    </source>
</evidence>
<keyword evidence="6" id="KW-1185">Reference proteome</keyword>
<dbReference type="Pfam" id="PF00691">
    <property type="entry name" value="OmpA"/>
    <property type="match status" value="1"/>
</dbReference>
<gene>
    <name evidence="5" type="ORF">MES4922_120109</name>
</gene>
<dbReference type="InterPro" id="IPR036737">
    <property type="entry name" value="OmpA-like_sf"/>
</dbReference>
<keyword evidence="1 3" id="KW-0472">Membrane</keyword>
<dbReference type="InterPro" id="IPR050330">
    <property type="entry name" value="Bact_OuterMem_StrucFunc"/>
</dbReference>
<dbReference type="CDD" id="cd07185">
    <property type="entry name" value="OmpA_C-like"/>
    <property type="match status" value="1"/>
</dbReference>
<dbReference type="InterPro" id="IPR006665">
    <property type="entry name" value="OmpA-like"/>
</dbReference>
<dbReference type="SUPFAM" id="SSF103088">
    <property type="entry name" value="OmpA-like"/>
    <property type="match status" value="1"/>
</dbReference>
<comment type="caution">
    <text evidence="5">The sequence shown here is derived from an EMBL/GenBank/DDBJ whole genome shotgun (WGS) entry which is preliminary data.</text>
</comment>
<dbReference type="PANTHER" id="PTHR30329:SF19">
    <property type="entry name" value="OUTER MEMBRANE PROTEIN, OMPA FAMILY"/>
    <property type="match status" value="1"/>
</dbReference>
<dbReference type="PANTHER" id="PTHR30329">
    <property type="entry name" value="STATOR ELEMENT OF FLAGELLAR MOTOR COMPLEX"/>
    <property type="match status" value="1"/>
</dbReference>
<proteinExistence type="predicted"/>
<dbReference type="InterPro" id="IPR038522">
    <property type="entry name" value="T4/T6SS_DotU_sf"/>
</dbReference>
<feature type="domain" description="OmpA-like" evidence="4">
    <location>
        <begin position="379"/>
        <end position="500"/>
    </location>
</feature>
<dbReference type="EMBL" id="CAKXZS010000004">
    <property type="protein sequence ID" value="CAH2395350.1"/>
    <property type="molecule type" value="Genomic_DNA"/>
</dbReference>
<evidence type="ECO:0000256" key="3">
    <source>
        <dbReference type="SAM" id="Phobius"/>
    </source>
</evidence>
<dbReference type="Gene3D" id="1.25.40.590">
    <property type="entry name" value="Type IV / VI secretion system, DotU"/>
    <property type="match status" value="1"/>
</dbReference>
<feature type="compositionally biased region" description="Basic and acidic residues" evidence="2">
    <location>
        <begin position="490"/>
        <end position="502"/>
    </location>
</feature>
<keyword evidence="3" id="KW-0812">Transmembrane</keyword>
<evidence type="ECO:0000256" key="2">
    <source>
        <dbReference type="SAM" id="MobiDB-lite"/>
    </source>
</evidence>
<sequence length="502" mass="53940">MRSKDDPFGPAGKTVIRAPRRAEKSAPAPHRPVPDDGRPSPSQDSTVFDPGVGRHAPGWTSGTVIYQGADPGAAAATGSFAAPNSAIQQDILLHATDSVKYSAANPILAAAAPLLMLFGQLRLMAVERQAEQLSEHVAEAIDKFDRTMEKAGVPEEDARIAKFALCETADDLIGNLPWPQTDSWAQHSMLSQFFRVVPTGSGFYEALNKILAAPEAHYDLLELMHACLSLGFEGQYRGLAREDNNLERVRRDVYETLRYFRARADDDISPHWQSLAVSSPQSSARLPLWVIAAAASALLTAAFFALRVFITNEGDALAGRLLALDPSTPIAIQRASVVPAPAPVKVAPPVAAIPSQIDRIHAALAKTIARGGLTLGTQGRFIVVEINNVLLFSSGRAEIKPEFATIAADIAAALEPEPGPIMIVGHTDNVKPRKSSPFKSNFDLSIARAEAVEAVMAPRFSKPSRITVDGKGEDEPIADNATPEGRAQNRRVDLMIPKEETL</sequence>
<name>A0ABM9DHJ4_9HYPH</name>
<reference evidence="5" key="1">
    <citation type="submission" date="2022-03" db="EMBL/GenBank/DDBJ databases">
        <authorList>
            <person name="Brunel B."/>
        </authorList>
    </citation>
    <scope>NUCLEOTIDE SEQUENCE</scope>
    <source>
        <strain evidence="5">STM4922sample</strain>
    </source>
</reference>
<dbReference type="InterPro" id="IPR017733">
    <property type="entry name" value="OmpA-like_dom_proteobacteria"/>
</dbReference>
<evidence type="ECO:0000313" key="6">
    <source>
        <dbReference type="Proteomes" id="UP001152604"/>
    </source>
</evidence>
<accession>A0ABM9DHJ4</accession>
<dbReference type="NCBIfam" id="TIGR03349">
    <property type="entry name" value="IV_VI_DotU"/>
    <property type="match status" value="1"/>
</dbReference>
<organism evidence="5 6">
    <name type="scientific">Mesorhizobium ventifaucium</name>
    <dbReference type="NCBI Taxonomy" id="666020"/>
    <lineage>
        <taxon>Bacteria</taxon>
        <taxon>Pseudomonadati</taxon>
        <taxon>Pseudomonadota</taxon>
        <taxon>Alphaproteobacteria</taxon>
        <taxon>Hyphomicrobiales</taxon>
        <taxon>Phyllobacteriaceae</taxon>
        <taxon>Mesorhizobium</taxon>
    </lineage>
</organism>
<dbReference type="InterPro" id="IPR017732">
    <property type="entry name" value="T4/T6SS_DotU"/>
</dbReference>
<feature type="region of interest" description="Disordered" evidence="2">
    <location>
        <begin position="1"/>
        <end position="54"/>
    </location>
</feature>
<evidence type="ECO:0000259" key="4">
    <source>
        <dbReference type="PROSITE" id="PS51123"/>
    </source>
</evidence>